<evidence type="ECO:0000313" key="9">
    <source>
        <dbReference type="EMBL" id="HGZ79869.1"/>
    </source>
</evidence>
<dbReference type="EC" id="3.5.4.2" evidence="2 6"/>
<dbReference type="AlphaFoldDB" id="A0A832MN39"/>
<sequence>MERKIFVNARIVDVITQSIFNGWFSVKNGRFEFVEEGEVNVNEPVEIVDLKGLYCVPGLIDAHMHVESSLVTCSEFAKAALKHGTVAVLQDPHEMANVFGKDGARFMFEEGSLQPLKFYGAIPSCVPPTRFNLETPNASIDHEDVEELAKMENVLAIGEVMDYPALVQNNEEILKIIEVGLKHNLLIEGHCPTLSGEQLSEYILSGVGSDHTLTDPKKMLEQLRKAMFVMIQEKSIKPENIEFVKRLPDRSRILLVTDDVPPSRLIEGHLNFLLSKAIECGWPTLDAIASATIRPASYLRLKDLGAIAPGKKACFFVCEDLSQPKPLKVFVDGIETDRLDFPKLTFSFPPSILVRSFNEKDFKLTNVPDGVRKVRVVVANPQDSFTELAEETIVVHDGFAQGDFVNVAVFHRKSSKPRGHVGLLKGFGLQRGAFASSFAHDTHNILVVGRCAEHMKVAANELLNMNGGIVFYDGSILLKLPLEIGGIVSERNLTEVASNLRQIEERLKFNGAKHTKPFLFLSVLSLTLSPKFKFSDLGIVDVESAKLLSNLAV</sequence>
<comment type="catalytic activity">
    <reaction evidence="5 6">
        <text>adenine + H2O + H(+) = hypoxanthine + NH4(+)</text>
        <dbReference type="Rhea" id="RHEA:23688"/>
        <dbReference type="ChEBI" id="CHEBI:15377"/>
        <dbReference type="ChEBI" id="CHEBI:15378"/>
        <dbReference type="ChEBI" id="CHEBI:16708"/>
        <dbReference type="ChEBI" id="CHEBI:17368"/>
        <dbReference type="ChEBI" id="CHEBI:28938"/>
        <dbReference type="EC" id="3.5.4.2"/>
    </reaction>
</comment>
<dbReference type="GO" id="GO:0006146">
    <property type="term" value="P:adenine catabolic process"/>
    <property type="evidence" value="ECO:0007669"/>
    <property type="project" value="InterPro"/>
</dbReference>
<evidence type="ECO:0000256" key="1">
    <source>
        <dbReference type="ARBA" id="ARBA00006773"/>
    </source>
</evidence>
<evidence type="ECO:0000256" key="6">
    <source>
        <dbReference type="HAMAP-Rule" id="MF_01518"/>
    </source>
</evidence>
<dbReference type="Pfam" id="PF01979">
    <property type="entry name" value="Amidohydro_1"/>
    <property type="match status" value="1"/>
</dbReference>
<dbReference type="SUPFAM" id="SSF51556">
    <property type="entry name" value="Metallo-dependent hydrolases"/>
    <property type="match status" value="1"/>
</dbReference>
<evidence type="ECO:0000259" key="8">
    <source>
        <dbReference type="Pfam" id="PF13382"/>
    </source>
</evidence>
<dbReference type="GO" id="GO:0000034">
    <property type="term" value="F:adenine deaminase activity"/>
    <property type="evidence" value="ECO:0007669"/>
    <property type="project" value="UniProtKB-UniRule"/>
</dbReference>
<evidence type="ECO:0000256" key="4">
    <source>
        <dbReference type="ARBA" id="ARBA00023211"/>
    </source>
</evidence>
<dbReference type="SUPFAM" id="SSF51338">
    <property type="entry name" value="Composite domain of metallo-dependent hydrolases"/>
    <property type="match status" value="1"/>
</dbReference>
<dbReference type="Pfam" id="PF13382">
    <property type="entry name" value="Adenine_deam_C"/>
    <property type="match status" value="1"/>
</dbReference>
<dbReference type="PANTHER" id="PTHR11113:SF2">
    <property type="entry name" value="ADENINE DEAMINASE"/>
    <property type="match status" value="1"/>
</dbReference>
<comment type="cofactor">
    <cofactor evidence="6">
        <name>Mn(2+)</name>
        <dbReference type="ChEBI" id="CHEBI:29035"/>
    </cofactor>
</comment>
<dbReference type="InterPro" id="IPR006680">
    <property type="entry name" value="Amidohydro-rel"/>
</dbReference>
<accession>A0A832MN39</accession>
<name>A0A832MN39_9THEM</name>
<feature type="domain" description="Amidohydrolase-related" evidence="7">
    <location>
        <begin position="56"/>
        <end position="333"/>
    </location>
</feature>
<feature type="domain" description="Adenine deaminase C-terminal" evidence="8">
    <location>
        <begin position="385"/>
        <end position="545"/>
    </location>
</feature>
<gene>
    <name evidence="6" type="primary">ade</name>
    <name evidence="9" type="ORF">ENW55_07785</name>
</gene>
<organism evidence="9">
    <name type="scientific">Pseudothermotoga hypogea</name>
    <dbReference type="NCBI Taxonomy" id="57487"/>
    <lineage>
        <taxon>Bacteria</taxon>
        <taxon>Thermotogati</taxon>
        <taxon>Thermotogota</taxon>
        <taxon>Thermotogae</taxon>
        <taxon>Thermotogales</taxon>
        <taxon>Thermotogaceae</taxon>
        <taxon>Pseudothermotoga</taxon>
    </lineage>
</organism>
<proteinExistence type="inferred from homology"/>
<dbReference type="InterPro" id="IPR026912">
    <property type="entry name" value="Adenine_deam_C"/>
</dbReference>
<evidence type="ECO:0000259" key="7">
    <source>
        <dbReference type="Pfam" id="PF01979"/>
    </source>
</evidence>
<dbReference type="InterPro" id="IPR006679">
    <property type="entry name" value="Adenine_deam"/>
</dbReference>
<evidence type="ECO:0000256" key="5">
    <source>
        <dbReference type="ARBA" id="ARBA00047720"/>
    </source>
</evidence>
<keyword evidence="4 6" id="KW-0464">Manganese</keyword>
<protein>
    <recommendedName>
        <fullName evidence="2 6">Adenine deaminase</fullName>
        <shortName evidence="6">Adenase</shortName>
        <shortName evidence="6">Adenine aminase</shortName>
        <ecNumber evidence="2 6">3.5.4.2</ecNumber>
    </recommendedName>
</protein>
<dbReference type="InterPro" id="IPR032466">
    <property type="entry name" value="Metal_Hydrolase"/>
</dbReference>
<evidence type="ECO:0000256" key="2">
    <source>
        <dbReference type="ARBA" id="ARBA00012782"/>
    </source>
</evidence>
<comment type="caution">
    <text evidence="9">The sequence shown here is derived from an EMBL/GenBank/DDBJ whole genome shotgun (WGS) entry which is preliminary data.</text>
</comment>
<evidence type="ECO:0000256" key="3">
    <source>
        <dbReference type="ARBA" id="ARBA00022801"/>
    </source>
</evidence>
<dbReference type="InterPro" id="IPR011059">
    <property type="entry name" value="Metal-dep_hydrolase_composite"/>
</dbReference>
<comment type="similarity">
    <text evidence="1 6">Belongs to the metallo-dependent hydrolases superfamily. Adenine deaminase family.</text>
</comment>
<dbReference type="Gene3D" id="3.20.20.140">
    <property type="entry name" value="Metal-dependent hydrolases"/>
    <property type="match status" value="1"/>
</dbReference>
<reference evidence="9" key="1">
    <citation type="journal article" date="2020" name="mSystems">
        <title>Genome- and Community-Level Interaction Insights into Carbon Utilization and Element Cycling Functions of Hydrothermarchaeota in Hydrothermal Sediment.</title>
        <authorList>
            <person name="Zhou Z."/>
            <person name="Liu Y."/>
            <person name="Xu W."/>
            <person name="Pan J."/>
            <person name="Luo Z.H."/>
            <person name="Li M."/>
        </authorList>
    </citation>
    <scope>NUCLEOTIDE SEQUENCE [LARGE SCALE GENOMIC DNA]</scope>
    <source>
        <strain evidence="9">SpSt-86</strain>
    </source>
</reference>
<dbReference type="PANTHER" id="PTHR11113">
    <property type="entry name" value="N-ACETYLGLUCOSAMINE-6-PHOSPHATE DEACETYLASE"/>
    <property type="match status" value="1"/>
</dbReference>
<dbReference type="EMBL" id="DTKQ01000052">
    <property type="protein sequence ID" value="HGZ79869.1"/>
    <property type="molecule type" value="Genomic_DNA"/>
</dbReference>
<keyword evidence="3 6" id="KW-0378">Hydrolase</keyword>
<dbReference type="Gene3D" id="2.30.40.10">
    <property type="entry name" value="Urease, subunit C, domain 1"/>
    <property type="match status" value="1"/>
</dbReference>
<dbReference type="HAMAP" id="MF_01518">
    <property type="entry name" value="Adenine_deamin"/>
    <property type="match status" value="1"/>
</dbReference>